<dbReference type="AlphaFoldDB" id="A0A2L0F843"/>
<feature type="region of interest" description="Disordered" evidence="1">
    <location>
        <begin position="1"/>
        <end position="28"/>
    </location>
</feature>
<dbReference type="GO" id="GO:0016705">
    <property type="term" value="F:oxidoreductase activity, acting on paired donors, with incorporation or reduction of molecular oxygen"/>
    <property type="evidence" value="ECO:0007669"/>
    <property type="project" value="InterPro"/>
</dbReference>
<feature type="compositionally biased region" description="Polar residues" evidence="1">
    <location>
        <begin position="1"/>
        <end position="26"/>
    </location>
</feature>
<dbReference type="GO" id="GO:0020037">
    <property type="term" value="F:heme binding"/>
    <property type="evidence" value="ECO:0007669"/>
    <property type="project" value="InterPro"/>
</dbReference>
<evidence type="ECO:0000313" key="2">
    <source>
        <dbReference type="EMBL" id="AUX47756.1"/>
    </source>
</evidence>
<protein>
    <recommendedName>
        <fullName evidence="4">Cytochrome P450</fullName>
    </recommendedName>
</protein>
<dbReference type="SUPFAM" id="SSF48264">
    <property type="entry name" value="Cytochrome P450"/>
    <property type="match status" value="1"/>
</dbReference>
<name>A0A2L0F843_SORCE</name>
<proteinExistence type="predicted"/>
<dbReference type="InterPro" id="IPR017972">
    <property type="entry name" value="Cyt_P450_CS"/>
</dbReference>
<dbReference type="GO" id="GO:0005506">
    <property type="term" value="F:iron ion binding"/>
    <property type="evidence" value="ECO:0007669"/>
    <property type="project" value="InterPro"/>
</dbReference>
<dbReference type="GO" id="GO:0004497">
    <property type="term" value="F:monooxygenase activity"/>
    <property type="evidence" value="ECO:0007669"/>
    <property type="project" value="InterPro"/>
</dbReference>
<evidence type="ECO:0000256" key="1">
    <source>
        <dbReference type="SAM" id="MobiDB-lite"/>
    </source>
</evidence>
<dbReference type="PROSITE" id="PS00086">
    <property type="entry name" value="CYTOCHROME_P450"/>
    <property type="match status" value="1"/>
</dbReference>
<organism evidence="2 3">
    <name type="scientific">Sorangium cellulosum</name>
    <name type="common">Polyangium cellulosum</name>
    <dbReference type="NCBI Taxonomy" id="56"/>
    <lineage>
        <taxon>Bacteria</taxon>
        <taxon>Pseudomonadati</taxon>
        <taxon>Myxococcota</taxon>
        <taxon>Polyangia</taxon>
        <taxon>Polyangiales</taxon>
        <taxon>Polyangiaceae</taxon>
        <taxon>Sorangium</taxon>
    </lineage>
</organism>
<evidence type="ECO:0000313" key="3">
    <source>
        <dbReference type="Proteomes" id="UP000238348"/>
    </source>
</evidence>
<accession>A0A2L0F843</accession>
<reference evidence="2 3" key="1">
    <citation type="submission" date="2015-09" db="EMBL/GenBank/DDBJ databases">
        <title>Sorangium comparison.</title>
        <authorList>
            <person name="Zaburannyi N."/>
            <person name="Bunk B."/>
            <person name="Overmann J."/>
            <person name="Mueller R."/>
        </authorList>
    </citation>
    <scope>NUCLEOTIDE SEQUENCE [LARGE SCALE GENOMIC DNA]</scope>
    <source>
        <strain evidence="2 3">So ce26</strain>
    </source>
</reference>
<dbReference type="InterPro" id="IPR036396">
    <property type="entry name" value="Cyt_P450_sf"/>
</dbReference>
<gene>
    <name evidence="2" type="ORF">SOCE26_092800</name>
</gene>
<evidence type="ECO:0008006" key="4">
    <source>
        <dbReference type="Google" id="ProtNLM"/>
    </source>
</evidence>
<dbReference type="Proteomes" id="UP000238348">
    <property type="component" value="Chromosome"/>
</dbReference>
<sequence length="247" mass="25949">MRSSSYVYARTQTVSTSTTSGRNTPSPRAWRRKACSAFFACAASSRRRRRTTTLVSKATTSGPLPDAGLHLVEGRGADGLGGPPCEEILGFVEDRRQDQPPLVIDTNVDLAARPELELLTKRAGDSKLAFAAHRQGGHDLECKPARLTPLLLRRGPARGRRGDVVGSLVDEPASSRSSGAFLRAALAFGSGPRVCPGRALSLVESAMVGAMADTGLTASGLVVPSVTGQGPCSGCRRPGCAGRERRP</sequence>
<dbReference type="EMBL" id="CP012673">
    <property type="protein sequence ID" value="AUX47756.1"/>
    <property type="molecule type" value="Genomic_DNA"/>
</dbReference>